<protein>
    <recommendedName>
        <fullName evidence="3">DUF2620 domain-containing protein</fullName>
    </recommendedName>
</protein>
<dbReference type="Proteomes" id="UP001230220">
    <property type="component" value="Unassembled WGS sequence"/>
</dbReference>
<evidence type="ECO:0000313" key="2">
    <source>
        <dbReference type="Proteomes" id="UP001230220"/>
    </source>
</evidence>
<accession>A0ABU0E5T5</accession>
<gene>
    <name evidence="1" type="ORF">J2S15_002842</name>
</gene>
<sequence length="122" mass="12945">MKIAIGGLKKDEMKAAVLAANPNIEVIITNDMKAIPMLKNKEVDYYLGACESGGGAAISILIGAIGYSKCATICKNGENPKKEKIEKIVNEGKIVFGMAHDKIDVAAPILIEILSDRETGGQ</sequence>
<proteinExistence type="predicted"/>
<evidence type="ECO:0000313" key="1">
    <source>
        <dbReference type="EMBL" id="MDQ0362089.1"/>
    </source>
</evidence>
<evidence type="ECO:0008006" key="3">
    <source>
        <dbReference type="Google" id="ProtNLM"/>
    </source>
</evidence>
<organism evidence="1 2">
    <name type="scientific">Breznakia pachnodae</name>
    <dbReference type="NCBI Taxonomy" id="265178"/>
    <lineage>
        <taxon>Bacteria</taxon>
        <taxon>Bacillati</taxon>
        <taxon>Bacillota</taxon>
        <taxon>Erysipelotrichia</taxon>
        <taxon>Erysipelotrichales</taxon>
        <taxon>Erysipelotrichaceae</taxon>
        <taxon>Breznakia</taxon>
    </lineage>
</organism>
<reference evidence="1 2" key="1">
    <citation type="submission" date="2023-07" db="EMBL/GenBank/DDBJ databases">
        <title>Genomic Encyclopedia of Type Strains, Phase IV (KMG-IV): sequencing the most valuable type-strain genomes for metagenomic binning, comparative biology and taxonomic classification.</title>
        <authorList>
            <person name="Goeker M."/>
        </authorList>
    </citation>
    <scope>NUCLEOTIDE SEQUENCE [LARGE SCALE GENOMIC DNA]</scope>
    <source>
        <strain evidence="1 2">DSM 16784</strain>
    </source>
</reference>
<dbReference type="InterPro" id="IPR021238">
    <property type="entry name" value="DUF2620"/>
</dbReference>
<name>A0ABU0E5T5_9FIRM</name>
<dbReference type="RefSeq" id="WP_307409385.1">
    <property type="nucleotide sequence ID" value="NZ_JAUSUR010000005.1"/>
</dbReference>
<comment type="caution">
    <text evidence="1">The sequence shown here is derived from an EMBL/GenBank/DDBJ whole genome shotgun (WGS) entry which is preliminary data.</text>
</comment>
<dbReference type="Pfam" id="PF10941">
    <property type="entry name" value="DUF2620"/>
    <property type="match status" value="1"/>
</dbReference>
<dbReference type="EMBL" id="JAUSUR010000005">
    <property type="protein sequence ID" value="MDQ0362089.1"/>
    <property type="molecule type" value="Genomic_DNA"/>
</dbReference>
<keyword evidence="2" id="KW-1185">Reference proteome</keyword>